<dbReference type="KEGG" id="merd:EB233_14830"/>
<dbReference type="Pfam" id="PF05853">
    <property type="entry name" value="BKACE"/>
    <property type="match status" value="1"/>
</dbReference>
<dbReference type="GO" id="GO:0043720">
    <property type="term" value="F:3-keto-5-aminohexanoate cleavage activity"/>
    <property type="evidence" value="ECO:0007669"/>
    <property type="project" value="InterPro"/>
</dbReference>
<dbReference type="Proteomes" id="UP000503339">
    <property type="component" value="Chromosome"/>
</dbReference>
<proteinExistence type="predicted"/>
<gene>
    <name evidence="1" type="ORF">EB233_14830</name>
</gene>
<organism evidence="1 2">
    <name type="scientific">Mesorhizobium erdmanii</name>
    <dbReference type="NCBI Taxonomy" id="1777866"/>
    <lineage>
        <taxon>Bacteria</taxon>
        <taxon>Pseudomonadati</taxon>
        <taxon>Pseudomonadota</taxon>
        <taxon>Alphaproteobacteria</taxon>
        <taxon>Hyphomicrobiales</taxon>
        <taxon>Phyllobacteriaceae</taxon>
        <taxon>Mesorhizobium</taxon>
    </lineage>
</organism>
<sequence>MIVQACINGARPRDFHPKLPLTAQAMAGDAAACVAAGAAELHIHPRGADGRESLAAVDATVLAVRQACPGTLIGVSTGAWIENDVTRTRAAIAGWRELPDYASVNLSEADAPAVMDLLRRRGVGIEAGLATMQDAERFVALADHGQVLRILIEIDIQDLSAALDEAHGIAAVLKRAEARRPILLHGVDATVWPFVELAHQKRWSTRVGLEDGKTLADGTVAKDNAEIVAAAVAIFRSLPAKARRVETDSCGAL</sequence>
<accession>A0A6M7UKG0</accession>
<dbReference type="PANTHER" id="PTHR37418">
    <property type="entry name" value="3-KETO-5-AMINOHEXANOATE CLEAVAGE ENZYME-RELATED"/>
    <property type="match status" value="1"/>
</dbReference>
<dbReference type="InterPro" id="IPR013785">
    <property type="entry name" value="Aldolase_TIM"/>
</dbReference>
<dbReference type="InterPro" id="IPR008567">
    <property type="entry name" value="BKACE"/>
</dbReference>
<dbReference type="AlphaFoldDB" id="A0A6M7UKG0"/>
<reference evidence="1 2" key="1">
    <citation type="submission" date="2018-10" db="EMBL/GenBank/DDBJ databases">
        <authorList>
            <person name="Perry B.J."/>
            <person name="Sullivan J.T."/>
            <person name="Murphy R.J.T."/>
            <person name="Ramsay J.P."/>
            <person name="Ronson C.W."/>
        </authorList>
    </citation>
    <scope>NUCLEOTIDE SEQUENCE [LARGE SCALE GENOMIC DNA]</scope>
    <source>
        <strain evidence="1 2">NZP2014</strain>
    </source>
</reference>
<name>A0A6M7UKG0_9HYPH</name>
<evidence type="ECO:0000313" key="1">
    <source>
        <dbReference type="EMBL" id="QKC76633.1"/>
    </source>
</evidence>
<keyword evidence="2" id="KW-1185">Reference proteome</keyword>
<dbReference type="EMBL" id="CP033361">
    <property type="protein sequence ID" value="QKC76633.1"/>
    <property type="molecule type" value="Genomic_DNA"/>
</dbReference>
<dbReference type="Gene3D" id="3.20.20.70">
    <property type="entry name" value="Aldolase class I"/>
    <property type="match status" value="1"/>
</dbReference>
<protein>
    <submittedName>
        <fullName evidence="1">3-keto-5-aminohexanoate cleavage protein</fullName>
    </submittedName>
</protein>
<evidence type="ECO:0000313" key="2">
    <source>
        <dbReference type="Proteomes" id="UP000503339"/>
    </source>
</evidence>
<dbReference type="PANTHER" id="PTHR37418:SF1">
    <property type="entry name" value="3-KETO-5-AMINOHEXANOATE CLEAVAGE PROTEIN"/>
    <property type="match status" value="1"/>
</dbReference>
<dbReference type="RefSeq" id="WP_064989291.1">
    <property type="nucleotide sequence ID" value="NZ_CP033361.1"/>
</dbReference>